<dbReference type="Proteomes" id="UP000598467">
    <property type="component" value="Unassembled WGS sequence"/>
</dbReference>
<reference evidence="2" key="1">
    <citation type="submission" date="2020-05" db="EMBL/GenBank/DDBJ databases">
        <title>Identification of trans-AT polyketide cluster in two marine bacteria, producers of a novel glutaramide-containing polyketide sesbanimide D and analogs.</title>
        <authorList>
            <person name="Kacar D."/>
            <person name="Rodriguez P."/>
            <person name="Canedo L."/>
            <person name="Gonzalez E."/>
            <person name="Galan B."/>
            <person name="De La Calle F."/>
            <person name="Garcia J.L."/>
        </authorList>
    </citation>
    <scope>NUCLEOTIDE SEQUENCE</scope>
    <source>
        <strain evidence="2">PHM038</strain>
    </source>
</reference>
<sequence length="183" mass="21143">MPKPVFLTGVERTFPDDDIIVSKTDLKGRITYANQVFLQIADYTEQEVLGQPHSIIRHPAMPRCVFKLLWATIEAGQEIFAYVINRAKNGDHYWVYAHVTPSFDNAGRIIGYHSNRRVPDHKIVDDHIVPLYQALREEEARHQSRKDGMMAAEQMIFDVLARQGVAYDEFIATVGQERRRGYR</sequence>
<organism evidence="2 3">
    <name type="scientific">Roseibium aggregatum</name>
    <dbReference type="NCBI Taxonomy" id="187304"/>
    <lineage>
        <taxon>Bacteria</taxon>
        <taxon>Pseudomonadati</taxon>
        <taxon>Pseudomonadota</taxon>
        <taxon>Alphaproteobacteria</taxon>
        <taxon>Hyphomicrobiales</taxon>
        <taxon>Stappiaceae</taxon>
        <taxon>Roseibium</taxon>
    </lineage>
</organism>
<dbReference type="RefSeq" id="WP_190289969.1">
    <property type="nucleotide sequence ID" value="NZ_JABFCZ010000003.1"/>
</dbReference>
<evidence type="ECO:0000259" key="1">
    <source>
        <dbReference type="PROSITE" id="PS50112"/>
    </source>
</evidence>
<comment type="caution">
    <text evidence="2">The sequence shown here is derived from an EMBL/GenBank/DDBJ whole genome shotgun (WGS) entry which is preliminary data.</text>
</comment>
<accession>A0A926NQ42</accession>
<dbReference type="AlphaFoldDB" id="A0A926NQ42"/>
<dbReference type="Pfam" id="PF08447">
    <property type="entry name" value="PAS_3"/>
    <property type="match status" value="1"/>
</dbReference>
<protein>
    <submittedName>
        <fullName evidence="2">PAS domain-containing protein</fullName>
    </submittedName>
</protein>
<gene>
    <name evidence="2" type="ORF">HK439_03465</name>
</gene>
<dbReference type="NCBIfam" id="TIGR00229">
    <property type="entry name" value="sensory_box"/>
    <property type="match status" value="1"/>
</dbReference>
<evidence type="ECO:0000313" key="3">
    <source>
        <dbReference type="Proteomes" id="UP000598467"/>
    </source>
</evidence>
<proteinExistence type="predicted"/>
<dbReference type="InterPro" id="IPR000014">
    <property type="entry name" value="PAS"/>
</dbReference>
<dbReference type="PROSITE" id="PS50112">
    <property type="entry name" value="PAS"/>
    <property type="match status" value="1"/>
</dbReference>
<dbReference type="CDD" id="cd00130">
    <property type="entry name" value="PAS"/>
    <property type="match status" value="1"/>
</dbReference>
<dbReference type="InterPro" id="IPR013655">
    <property type="entry name" value="PAS_fold_3"/>
</dbReference>
<name>A0A926NQ42_9HYPH</name>
<feature type="domain" description="PAS" evidence="1">
    <location>
        <begin position="25"/>
        <end position="51"/>
    </location>
</feature>
<dbReference type="Gene3D" id="3.30.450.20">
    <property type="entry name" value="PAS domain"/>
    <property type="match status" value="1"/>
</dbReference>
<dbReference type="EMBL" id="JABFCZ010000003">
    <property type="protein sequence ID" value="MBD1545307.1"/>
    <property type="molecule type" value="Genomic_DNA"/>
</dbReference>
<dbReference type="InterPro" id="IPR035965">
    <property type="entry name" value="PAS-like_dom_sf"/>
</dbReference>
<dbReference type="SUPFAM" id="SSF55785">
    <property type="entry name" value="PYP-like sensor domain (PAS domain)"/>
    <property type="match status" value="1"/>
</dbReference>
<evidence type="ECO:0000313" key="2">
    <source>
        <dbReference type="EMBL" id="MBD1545307.1"/>
    </source>
</evidence>